<dbReference type="EMBL" id="ML996103">
    <property type="protein sequence ID" value="KAF2739679.1"/>
    <property type="molecule type" value="Genomic_DNA"/>
</dbReference>
<dbReference type="Proteomes" id="UP000799444">
    <property type="component" value="Unassembled WGS sequence"/>
</dbReference>
<gene>
    <name evidence="2" type="ORF">EJ04DRAFT_559597</name>
</gene>
<comment type="caution">
    <text evidence="2">The sequence shown here is derived from an EMBL/GenBank/DDBJ whole genome shotgun (WGS) entry which is preliminary data.</text>
</comment>
<feature type="region of interest" description="Disordered" evidence="1">
    <location>
        <begin position="1"/>
        <end position="41"/>
    </location>
</feature>
<protein>
    <submittedName>
        <fullName evidence="2">Uncharacterized protein</fullName>
    </submittedName>
</protein>
<reference evidence="2" key="1">
    <citation type="journal article" date="2020" name="Stud. Mycol.">
        <title>101 Dothideomycetes genomes: a test case for predicting lifestyles and emergence of pathogens.</title>
        <authorList>
            <person name="Haridas S."/>
            <person name="Albert R."/>
            <person name="Binder M."/>
            <person name="Bloem J."/>
            <person name="Labutti K."/>
            <person name="Salamov A."/>
            <person name="Andreopoulos B."/>
            <person name="Baker S."/>
            <person name="Barry K."/>
            <person name="Bills G."/>
            <person name="Bluhm B."/>
            <person name="Cannon C."/>
            <person name="Castanera R."/>
            <person name="Culley D."/>
            <person name="Daum C."/>
            <person name="Ezra D."/>
            <person name="Gonzalez J."/>
            <person name="Henrissat B."/>
            <person name="Kuo A."/>
            <person name="Liang C."/>
            <person name="Lipzen A."/>
            <person name="Lutzoni F."/>
            <person name="Magnuson J."/>
            <person name="Mondo S."/>
            <person name="Nolan M."/>
            <person name="Ohm R."/>
            <person name="Pangilinan J."/>
            <person name="Park H.-J."/>
            <person name="Ramirez L."/>
            <person name="Alfaro M."/>
            <person name="Sun H."/>
            <person name="Tritt A."/>
            <person name="Yoshinaga Y."/>
            <person name="Zwiers L.-H."/>
            <person name="Turgeon B."/>
            <person name="Goodwin S."/>
            <person name="Spatafora J."/>
            <person name="Crous P."/>
            <person name="Grigoriev I."/>
        </authorList>
    </citation>
    <scope>NUCLEOTIDE SEQUENCE</scope>
    <source>
        <strain evidence="2">CBS 125425</strain>
    </source>
</reference>
<proteinExistence type="predicted"/>
<accession>A0A9P4V6C2</accession>
<evidence type="ECO:0000313" key="3">
    <source>
        <dbReference type="Proteomes" id="UP000799444"/>
    </source>
</evidence>
<organism evidence="2 3">
    <name type="scientific">Polyplosphaeria fusca</name>
    <dbReference type="NCBI Taxonomy" id="682080"/>
    <lineage>
        <taxon>Eukaryota</taxon>
        <taxon>Fungi</taxon>
        <taxon>Dikarya</taxon>
        <taxon>Ascomycota</taxon>
        <taxon>Pezizomycotina</taxon>
        <taxon>Dothideomycetes</taxon>
        <taxon>Pleosporomycetidae</taxon>
        <taxon>Pleosporales</taxon>
        <taxon>Tetraplosphaeriaceae</taxon>
        <taxon>Polyplosphaeria</taxon>
    </lineage>
</organism>
<evidence type="ECO:0000256" key="1">
    <source>
        <dbReference type="SAM" id="MobiDB-lite"/>
    </source>
</evidence>
<name>A0A9P4V6C2_9PLEO</name>
<sequence>MARQRPDDDMMVSKPPIKSSAKIYKKPKQQQTRYKAPATDSQDMLALKPLLKQHKGNDKGVGQFRAKVERDRQSLRETLQKRLQKAQAADDYRRNDIRATIFSAIASEQKEEDPKSAMTTLPGTLIARSVHFPPACAIQDASNELLAQYKRVNNLAETTSPHSHHRIIERWQQGVKDTERLFGVGQRTAVRRVSKVLGIDDAMTRNEEPEEGIEMLEDLYKLMPNSELQKSLQYAERGVKRMVKGLPKET</sequence>
<dbReference type="AlphaFoldDB" id="A0A9P4V6C2"/>
<dbReference type="OrthoDB" id="3934814at2759"/>
<keyword evidence="3" id="KW-1185">Reference proteome</keyword>
<evidence type="ECO:0000313" key="2">
    <source>
        <dbReference type="EMBL" id="KAF2739679.1"/>
    </source>
</evidence>